<gene>
    <name evidence="2" type="ORF">LWI29_008183</name>
</gene>
<evidence type="ECO:0000313" key="3">
    <source>
        <dbReference type="Proteomes" id="UP001168877"/>
    </source>
</evidence>
<dbReference type="Proteomes" id="UP001168877">
    <property type="component" value="Unassembled WGS sequence"/>
</dbReference>
<feature type="compositionally biased region" description="Polar residues" evidence="1">
    <location>
        <begin position="134"/>
        <end position="144"/>
    </location>
</feature>
<evidence type="ECO:0000313" key="2">
    <source>
        <dbReference type="EMBL" id="KAK0603746.1"/>
    </source>
</evidence>
<proteinExistence type="predicted"/>
<organism evidence="2 3">
    <name type="scientific">Acer saccharum</name>
    <name type="common">Sugar maple</name>
    <dbReference type="NCBI Taxonomy" id="4024"/>
    <lineage>
        <taxon>Eukaryota</taxon>
        <taxon>Viridiplantae</taxon>
        <taxon>Streptophyta</taxon>
        <taxon>Embryophyta</taxon>
        <taxon>Tracheophyta</taxon>
        <taxon>Spermatophyta</taxon>
        <taxon>Magnoliopsida</taxon>
        <taxon>eudicotyledons</taxon>
        <taxon>Gunneridae</taxon>
        <taxon>Pentapetalae</taxon>
        <taxon>rosids</taxon>
        <taxon>malvids</taxon>
        <taxon>Sapindales</taxon>
        <taxon>Sapindaceae</taxon>
        <taxon>Hippocastanoideae</taxon>
        <taxon>Acereae</taxon>
        <taxon>Acer</taxon>
    </lineage>
</organism>
<feature type="compositionally biased region" description="Basic and acidic residues" evidence="1">
    <location>
        <begin position="145"/>
        <end position="156"/>
    </location>
</feature>
<dbReference type="GO" id="GO:0034090">
    <property type="term" value="P:maintenance of meiotic sister chromatid cohesion"/>
    <property type="evidence" value="ECO:0007669"/>
    <property type="project" value="InterPro"/>
</dbReference>
<name>A0AA39W6S1_ACESA</name>
<evidence type="ECO:0008006" key="4">
    <source>
        <dbReference type="Google" id="ProtNLM"/>
    </source>
</evidence>
<protein>
    <recommendedName>
        <fullName evidence="4">Shugoshin C-terminal domain-containing protein</fullName>
    </recommendedName>
</protein>
<sequence length="255" mass="28573">MAKRSTLGSIMRKRLSDITNLPSSQPKILNLSHEEKPSQAPPSTEDVINQLIRLKALQHELVCKDALLKAKNMEKEGKMDMNCANTGSQGKGDMICENTGSQVSKEEEKVAAECLHNATDNDKPCTRSRRRATSKSMGPSTTHRQAAEKEKIENKRRCLRRQSARFQPQEREPAENFFEIEDTKLLDTLPPNDPMHEDVSTQAGSSVANKETCSTRSETQVSKRSSIGRPLRRAAEKVQSYKEVRLNEIKGHSST</sequence>
<comment type="caution">
    <text evidence="2">The sequence shown here is derived from an EMBL/GenBank/DDBJ whole genome shotgun (WGS) entry which is preliminary data.</text>
</comment>
<accession>A0AA39W6S1</accession>
<dbReference type="PANTHER" id="PTHR34373:SF8">
    <property type="entry name" value="SHUGOSHIN"/>
    <property type="match status" value="1"/>
</dbReference>
<feature type="region of interest" description="Disordered" evidence="1">
    <location>
        <begin position="189"/>
        <end position="238"/>
    </location>
</feature>
<dbReference type="InterPro" id="IPR044693">
    <property type="entry name" value="SGO_plant"/>
</dbReference>
<dbReference type="EMBL" id="JAUESC010000002">
    <property type="protein sequence ID" value="KAK0603746.1"/>
    <property type="molecule type" value="Genomic_DNA"/>
</dbReference>
<evidence type="ECO:0000256" key="1">
    <source>
        <dbReference type="SAM" id="MobiDB-lite"/>
    </source>
</evidence>
<feature type="compositionally biased region" description="Polar residues" evidence="1">
    <location>
        <begin position="200"/>
        <end position="225"/>
    </location>
</feature>
<feature type="region of interest" description="Disordered" evidence="1">
    <location>
        <begin position="120"/>
        <end position="174"/>
    </location>
</feature>
<keyword evidence="3" id="KW-1185">Reference proteome</keyword>
<reference evidence="2" key="1">
    <citation type="journal article" date="2022" name="Plant J.">
        <title>Strategies of tolerance reflected in two North American maple genomes.</title>
        <authorList>
            <person name="McEvoy S.L."/>
            <person name="Sezen U.U."/>
            <person name="Trouern-Trend A."/>
            <person name="McMahon S.M."/>
            <person name="Schaberg P.G."/>
            <person name="Yang J."/>
            <person name="Wegrzyn J.L."/>
            <person name="Swenson N.G."/>
        </authorList>
    </citation>
    <scope>NUCLEOTIDE SEQUENCE</scope>
    <source>
        <strain evidence="2">NS2018</strain>
    </source>
</reference>
<feature type="compositionally biased region" description="Polar residues" evidence="1">
    <location>
        <begin position="17"/>
        <end position="27"/>
    </location>
</feature>
<dbReference type="PANTHER" id="PTHR34373">
    <property type="entry name" value="SHUGOSHIN 2"/>
    <property type="match status" value="1"/>
</dbReference>
<dbReference type="GO" id="GO:0000775">
    <property type="term" value="C:chromosome, centromeric region"/>
    <property type="evidence" value="ECO:0007669"/>
    <property type="project" value="InterPro"/>
</dbReference>
<feature type="region of interest" description="Disordered" evidence="1">
    <location>
        <begin position="1"/>
        <end position="44"/>
    </location>
</feature>
<reference evidence="2" key="2">
    <citation type="submission" date="2023-06" db="EMBL/GenBank/DDBJ databases">
        <authorList>
            <person name="Swenson N.G."/>
            <person name="Wegrzyn J.L."/>
            <person name="Mcevoy S.L."/>
        </authorList>
    </citation>
    <scope>NUCLEOTIDE SEQUENCE</scope>
    <source>
        <strain evidence="2">NS2018</strain>
        <tissue evidence="2">Leaf</tissue>
    </source>
</reference>
<dbReference type="AlphaFoldDB" id="A0AA39W6S1"/>
<dbReference type="GO" id="GO:0045144">
    <property type="term" value="P:meiotic sister chromatid segregation"/>
    <property type="evidence" value="ECO:0007669"/>
    <property type="project" value="InterPro"/>
</dbReference>